<keyword evidence="3" id="KW-1185">Reference proteome</keyword>
<dbReference type="InterPro" id="IPR036163">
    <property type="entry name" value="HMA_dom_sf"/>
</dbReference>
<dbReference type="AlphaFoldDB" id="A0A6F8PQ26"/>
<dbReference type="Gene3D" id="3.30.70.100">
    <property type="match status" value="1"/>
</dbReference>
<proteinExistence type="predicted"/>
<dbReference type="InterPro" id="IPR006121">
    <property type="entry name" value="HMA_dom"/>
</dbReference>
<dbReference type="PROSITE" id="PS50846">
    <property type="entry name" value="HMA_2"/>
    <property type="match status" value="1"/>
</dbReference>
<evidence type="ECO:0000313" key="2">
    <source>
        <dbReference type="EMBL" id="BBP44223.1"/>
    </source>
</evidence>
<feature type="domain" description="HMA" evidence="1">
    <location>
        <begin position="3"/>
        <end position="67"/>
    </location>
</feature>
<gene>
    <name evidence="2" type="ORF">THMIRHAT_19690</name>
</gene>
<dbReference type="EMBL" id="AP021888">
    <property type="protein sequence ID" value="BBP44223.1"/>
    <property type="molecule type" value="Genomic_DNA"/>
</dbReference>
<dbReference type="GO" id="GO:0046872">
    <property type="term" value="F:metal ion binding"/>
    <property type="evidence" value="ECO:0007669"/>
    <property type="project" value="InterPro"/>
</dbReference>
<dbReference type="RefSeq" id="WP_173291962.1">
    <property type="nucleotide sequence ID" value="NZ_AP021888.1"/>
</dbReference>
<accession>A0A6F8PQ26</accession>
<dbReference type="KEGG" id="tzo:THMIRHAT_19690"/>
<dbReference type="SUPFAM" id="SSF55008">
    <property type="entry name" value="HMA, heavy metal-associated domain"/>
    <property type="match status" value="1"/>
</dbReference>
<organism evidence="2 3">
    <name type="scientific">Thiosulfativibrio zosterae</name>
    <dbReference type="NCBI Taxonomy" id="2675053"/>
    <lineage>
        <taxon>Bacteria</taxon>
        <taxon>Pseudomonadati</taxon>
        <taxon>Pseudomonadota</taxon>
        <taxon>Gammaproteobacteria</taxon>
        <taxon>Thiotrichales</taxon>
        <taxon>Piscirickettsiaceae</taxon>
        <taxon>Thiosulfativibrio</taxon>
    </lineage>
</organism>
<protein>
    <recommendedName>
        <fullName evidence="1">HMA domain-containing protein</fullName>
    </recommendedName>
</protein>
<sequence length="101" mass="10522">MTSYFEVAVENIKCGGCANSIKTKLLSNPEIHQVEVDIEAGLVKITADLAQKSSVVAALAQMGYPEVGSVEGLKSVGAKAKSFVSCAIGRMSEDKDSGDKA</sequence>
<reference evidence="3" key="1">
    <citation type="submission" date="2019-11" db="EMBL/GenBank/DDBJ databases">
        <title>Isolation and characterization of two novel species in the genus Thiomicrorhabdus.</title>
        <authorList>
            <person name="Mochizuki J."/>
            <person name="Kojima H."/>
            <person name="Fukui M."/>
        </authorList>
    </citation>
    <scope>NUCLEOTIDE SEQUENCE [LARGE SCALE GENOMIC DNA]</scope>
    <source>
        <strain evidence="3">AkT22</strain>
    </source>
</reference>
<evidence type="ECO:0000313" key="3">
    <source>
        <dbReference type="Proteomes" id="UP000501466"/>
    </source>
</evidence>
<dbReference type="Proteomes" id="UP000501466">
    <property type="component" value="Chromosome"/>
</dbReference>
<name>A0A6F8PQ26_9GAMM</name>
<dbReference type="CDD" id="cd00371">
    <property type="entry name" value="HMA"/>
    <property type="match status" value="1"/>
</dbReference>
<evidence type="ECO:0000259" key="1">
    <source>
        <dbReference type="PROSITE" id="PS50846"/>
    </source>
</evidence>
<dbReference type="Pfam" id="PF00403">
    <property type="entry name" value="HMA"/>
    <property type="match status" value="1"/>
</dbReference>